<evidence type="ECO:0000256" key="8">
    <source>
        <dbReference type="SAM" id="Phobius"/>
    </source>
</evidence>
<name>A0A2S9QN38_9MICO</name>
<keyword evidence="6 8" id="KW-0472">Membrane</keyword>
<dbReference type="NCBIfam" id="TIGR03462">
    <property type="entry name" value="CarR_dom_SF"/>
    <property type="match status" value="1"/>
</dbReference>
<dbReference type="GO" id="GO:0016872">
    <property type="term" value="F:intramolecular lyase activity"/>
    <property type="evidence" value="ECO:0007669"/>
    <property type="project" value="InterPro"/>
</dbReference>
<feature type="transmembrane region" description="Helical" evidence="8">
    <location>
        <begin position="81"/>
        <end position="101"/>
    </location>
</feature>
<comment type="pathway">
    <text evidence="2">Carotenoid biosynthesis.</text>
</comment>
<evidence type="ECO:0000313" key="9">
    <source>
        <dbReference type="EMBL" id="PRI11003.1"/>
    </source>
</evidence>
<keyword evidence="4" id="KW-0125">Carotenoid biosynthesis</keyword>
<dbReference type="AlphaFoldDB" id="A0A2S9QN38"/>
<feature type="transmembrane region" description="Helical" evidence="8">
    <location>
        <begin position="32"/>
        <end position="50"/>
    </location>
</feature>
<dbReference type="RefSeq" id="WP_105805462.1">
    <property type="nucleotide sequence ID" value="NZ_MWZD01000017.1"/>
</dbReference>
<dbReference type="GO" id="GO:0016020">
    <property type="term" value="C:membrane"/>
    <property type="evidence" value="ECO:0007669"/>
    <property type="project" value="UniProtKB-SubCell"/>
</dbReference>
<keyword evidence="7" id="KW-0413">Isomerase</keyword>
<gene>
    <name evidence="9" type="ORF">B4915_09010</name>
</gene>
<dbReference type="GO" id="GO:0016117">
    <property type="term" value="P:carotenoid biosynthetic process"/>
    <property type="evidence" value="ECO:0007669"/>
    <property type="project" value="UniProtKB-KW"/>
</dbReference>
<comment type="caution">
    <text evidence="9">The sequence shown here is derived from an EMBL/GenBank/DDBJ whole genome shotgun (WGS) entry which is preliminary data.</text>
</comment>
<evidence type="ECO:0000256" key="7">
    <source>
        <dbReference type="ARBA" id="ARBA00023235"/>
    </source>
</evidence>
<keyword evidence="3 8" id="KW-0812">Transmembrane</keyword>
<evidence type="ECO:0000313" key="10">
    <source>
        <dbReference type="Proteomes" id="UP000238650"/>
    </source>
</evidence>
<evidence type="ECO:0000256" key="5">
    <source>
        <dbReference type="ARBA" id="ARBA00022989"/>
    </source>
</evidence>
<evidence type="ECO:0000256" key="3">
    <source>
        <dbReference type="ARBA" id="ARBA00022692"/>
    </source>
</evidence>
<sequence length="123" mass="13254">MPALYLVCLLLGIGCMLLLDRRFRLFFWSDPVAATIVTAVGVVLFVLWDAAGVASGIFLRGEGAIATGILLAPEVPVEEPVFLLFLVLCTMVLFSGSRRIVTRFARGAGRRGDGRVRDGEGGR</sequence>
<keyword evidence="5 8" id="KW-1133">Transmembrane helix</keyword>
<reference evidence="9 10" key="1">
    <citation type="journal article" date="2017" name="New Microbes New Infect">
        <title>Genome sequence of 'Leucobacter massiliensis' sp. nov. isolated from human pharynx after travel to the 2014 Hajj.</title>
        <authorList>
            <person name="Leangapichart T."/>
            <person name="Gautret P."/>
            <person name="Nguyen T.T."/>
            <person name="Armstrong N."/>
            <person name="Rolain J.M."/>
        </authorList>
    </citation>
    <scope>NUCLEOTIDE SEQUENCE [LARGE SCALE GENOMIC DNA]</scope>
    <source>
        <strain evidence="9 10">122RC15</strain>
    </source>
</reference>
<evidence type="ECO:0000256" key="1">
    <source>
        <dbReference type="ARBA" id="ARBA00004141"/>
    </source>
</evidence>
<accession>A0A2S9QN38</accession>
<dbReference type="GO" id="GO:0045436">
    <property type="term" value="F:lycopene beta cyclase activity"/>
    <property type="evidence" value="ECO:0007669"/>
    <property type="project" value="UniProtKB-ARBA"/>
</dbReference>
<dbReference type="Proteomes" id="UP000238650">
    <property type="component" value="Unassembled WGS sequence"/>
</dbReference>
<protein>
    <submittedName>
        <fullName evidence="9">C50 carotenoid epsilon cyclase</fullName>
    </submittedName>
</protein>
<dbReference type="EMBL" id="MWZD01000017">
    <property type="protein sequence ID" value="PRI11003.1"/>
    <property type="molecule type" value="Genomic_DNA"/>
</dbReference>
<evidence type="ECO:0000256" key="4">
    <source>
        <dbReference type="ARBA" id="ARBA00022746"/>
    </source>
</evidence>
<evidence type="ECO:0000256" key="2">
    <source>
        <dbReference type="ARBA" id="ARBA00004829"/>
    </source>
</evidence>
<keyword evidence="10" id="KW-1185">Reference proteome</keyword>
<organism evidence="9 10">
    <name type="scientific">Leucobacter massiliensis</name>
    <dbReference type="NCBI Taxonomy" id="1686285"/>
    <lineage>
        <taxon>Bacteria</taxon>
        <taxon>Bacillati</taxon>
        <taxon>Actinomycetota</taxon>
        <taxon>Actinomycetes</taxon>
        <taxon>Micrococcales</taxon>
        <taxon>Microbacteriaceae</taxon>
        <taxon>Leucobacter</taxon>
    </lineage>
</organism>
<proteinExistence type="predicted"/>
<evidence type="ECO:0000256" key="6">
    <source>
        <dbReference type="ARBA" id="ARBA00023136"/>
    </source>
</evidence>
<dbReference type="InterPro" id="IPR017825">
    <property type="entry name" value="Lycopene_cyclase_dom"/>
</dbReference>
<comment type="subcellular location">
    <subcellularLocation>
        <location evidence="1">Membrane</location>
        <topology evidence="1">Multi-pass membrane protein</topology>
    </subcellularLocation>
</comment>